<comment type="subcellular location">
    <subcellularLocation>
        <location evidence="1">Nucleus</location>
    </subcellularLocation>
</comment>
<dbReference type="PROSITE" id="PS50013">
    <property type="entry name" value="CHROMO_2"/>
    <property type="match status" value="2"/>
</dbReference>
<dbReference type="SMART" id="SM00298">
    <property type="entry name" value="CHROMO"/>
    <property type="match status" value="1"/>
</dbReference>
<dbReference type="InterPro" id="IPR008251">
    <property type="entry name" value="Chromo_shadow_dom"/>
</dbReference>
<feature type="domain" description="Chromo" evidence="4">
    <location>
        <begin position="105"/>
        <end position="139"/>
    </location>
</feature>
<accession>A0A0T6ATY4</accession>
<feature type="compositionally biased region" description="Basic and acidic residues" evidence="3">
    <location>
        <begin position="92"/>
        <end position="103"/>
    </location>
</feature>
<dbReference type="OrthoDB" id="433924at2759"/>
<dbReference type="PANTHER" id="PTHR22812">
    <property type="entry name" value="CHROMOBOX PROTEIN"/>
    <property type="match status" value="1"/>
</dbReference>
<dbReference type="Gene3D" id="2.40.50.40">
    <property type="match status" value="2"/>
</dbReference>
<dbReference type="InterPro" id="IPR023779">
    <property type="entry name" value="Chromodomain_CS"/>
</dbReference>
<gene>
    <name evidence="5" type="ORF">AMK59_7866</name>
</gene>
<proteinExistence type="predicted"/>
<dbReference type="InterPro" id="IPR000953">
    <property type="entry name" value="Chromo/chromo_shadow_dom"/>
</dbReference>
<evidence type="ECO:0000313" key="5">
    <source>
        <dbReference type="EMBL" id="KRT78627.1"/>
    </source>
</evidence>
<evidence type="ECO:0000259" key="4">
    <source>
        <dbReference type="PROSITE" id="PS50013"/>
    </source>
</evidence>
<evidence type="ECO:0000313" key="6">
    <source>
        <dbReference type="Proteomes" id="UP000051574"/>
    </source>
</evidence>
<dbReference type="GO" id="GO:0005634">
    <property type="term" value="C:nucleus"/>
    <property type="evidence" value="ECO:0007669"/>
    <property type="project" value="UniProtKB-SubCell"/>
</dbReference>
<dbReference type="InterPro" id="IPR017984">
    <property type="entry name" value="Chromo_dom_subgr"/>
</dbReference>
<protein>
    <recommendedName>
        <fullName evidence="4">Chromo domain-containing protein</fullName>
    </recommendedName>
</protein>
<dbReference type="InterPro" id="IPR051219">
    <property type="entry name" value="Heterochromatin_chromo-domain"/>
</dbReference>
<feature type="domain" description="Chromo" evidence="4">
    <location>
        <begin position="16"/>
        <end position="75"/>
    </location>
</feature>
<dbReference type="SUPFAM" id="SSF54160">
    <property type="entry name" value="Chromo domain-like"/>
    <property type="match status" value="2"/>
</dbReference>
<feature type="compositionally biased region" description="Basic and acidic residues" evidence="3">
    <location>
        <begin position="65"/>
        <end position="74"/>
    </location>
</feature>
<dbReference type="Pfam" id="PF00385">
    <property type="entry name" value="Chromo"/>
    <property type="match status" value="1"/>
</dbReference>
<sequence>MSRSSKKGDSGEPEEYTVEKIIDKRYDAKGNIEYLLKWIGYDDKDNTWEPVDNLDCPNLIATFEAERAKQEKEQSKKRKSAGTPSLESKKKKTDDKKVHGFERGLEPEKIIGATDSSGQLMFLMKWAGTDEADLVPSKQ</sequence>
<dbReference type="Pfam" id="PF01393">
    <property type="entry name" value="Chromo_shadow"/>
    <property type="match status" value="1"/>
</dbReference>
<evidence type="ECO:0000256" key="1">
    <source>
        <dbReference type="ARBA" id="ARBA00004123"/>
    </source>
</evidence>
<name>A0A0T6ATY4_9SCAR</name>
<dbReference type="GO" id="GO:0000792">
    <property type="term" value="C:heterochromatin"/>
    <property type="evidence" value="ECO:0007669"/>
    <property type="project" value="UniProtKB-ARBA"/>
</dbReference>
<dbReference type="SMART" id="SM00300">
    <property type="entry name" value="ChSh"/>
    <property type="match status" value="1"/>
</dbReference>
<dbReference type="InterPro" id="IPR016197">
    <property type="entry name" value="Chromo-like_dom_sf"/>
</dbReference>
<keyword evidence="6" id="KW-1185">Reference proteome</keyword>
<reference evidence="5 6" key="1">
    <citation type="submission" date="2015-09" db="EMBL/GenBank/DDBJ databases">
        <title>Draft genome of the scarab beetle Oryctes borbonicus.</title>
        <authorList>
            <person name="Meyer J.M."/>
            <person name="Markov G.V."/>
            <person name="Baskaran P."/>
            <person name="Herrmann M."/>
            <person name="Sommer R.J."/>
            <person name="Roedelsperger C."/>
        </authorList>
    </citation>
    <scope>NUCLEOTIDE SEQUENCE [LARGE SCALE GENOMIC DNA]</scope>
    <source>
        <strain evidence="5">OB123</strain>
        <tissue evidence="5">Whole animal</tissue>
    </source>
</reference>
<feature type="non-terminal residue" evidence="5">
    <location>
        <position position="139"/>
    </location>
</feature>
<dbReference type="AlphaFoldDB" id="A0A0T6ATY4"/>
<dbReference type="EMBL" id="LJIG01022804">
    <property type="protein sequence ID" value="KRT78627.1"/>
    <property type="molecule type" value="Genomic_DNA"/>
</dbReference>
<dbReference type="PRINTS" id="PR00504">
    <property type="entry name" value="CHROMODOMAIN"/>
</dbReference>
<evidence type="ECO:0000256" key="2">
    <source>
        <dbReference type="ARBA" id="ARBA00023242"/>
    </source>
</evidence>
<organism evidence="5 6">
    <name type="scientific">Oryctes borbonicus</name>
    <dbReference type="NCBI Taxonomy" id="1629725"/>
    <lineage>
        <taxon>Eukaryota</taxon>
        <taxon>Metazoa</taxon>
        <taxon>Ecdysozoa</taxon>
        <taxon>Arthropoda</taxon>
        <taxon>Hexapoda</taxon>
        <taxon>Insecta</taxon>
        <taxon>Pterygota</taxon>
        <taxon>Neoptera</taxon>
        <taxon>Endopterygota</taxon>
        <taxon>Coleoptera</taxon>
        <taxon>Polyphaga</taxon>
        <taxon>Scarabaeiformia</taxon>
        <taxon>Scarabaeidae</taxon>
        <taxon>Dynastinae</taxon>
        <taxon>Oryctes</taxon>
    </lineage>
</organism>
<feature type="region of interest" description="Disordered" evidence="3">
    <location>
        <begin position="65"/>
        <end position="103"/>
    </location>
</feature>
<dbReference type="PROSITE" id="PS00598">
    <property type="entry name" value="CHROMO_1"/>
    <property type="match status" value="1"/>
</dbReference>
<dbReference type="Proteomes" id="UP000051574">
    <property type="component" value="Unassembled WGS sequence"/>
</dbReference>
<evidence type="ECO:0000256" key="3">
    <source>
        <dbReference type="SAM" id="MobiDB-lite"/>
    </source>
</evidence>
<keyword evidence="2" id="KW-0539">Nucleus</keyword>
<comment type="caution">
    <text evidence="5">The sequence shown here is derived from an EMBL/GenBank/DDBJ whole genome shotgun (WGS) entry which is preliminary data.</text>
</comment>
<dbReference type="InterPro" id="IPR023780">
    <property type="entry name" value="Chromo_domain"/>
</dbReference>